<accession>A0A5P8WKA9</accession>
<name>A0A5P8WKA9_9NOSO</name>
<dbReference type="Proteomes" id="UP000326678">
    <property type="component" value="Chromosome pGXM07"/>
</dbReference>
<proteinExistence type="predicted"/>
<dbReference type="KEGG" id="nsh:GXM_10264"/>
<sequence>MILLYLYGNSNFNEFNPGIGDENYLQRIKPLLSIVANSIDHWIFHFRHIITSLSSGNI</sequence>
<gene>
    <name evidence="1" type="ORF">GXM_10264</name>
</gene>
<protein>
    <submittedName>
        <fullName evidence="1">Uncharacterized protein</fullName>
    </submittedName>
</protein>
<dbReference type="EMBL" id="CP045234">
    <property type="protein sequence ID" value="QFS53000.1"/>
    <property type="molecule type" value="Genomic_DNA"/>
</dbReference>
<evidence type="ECO:0000313" key="2">
    <source>
        <dbReference type="Proteomes" id="UP000326678"/>
    </source>
</evidence>
<reference evidence="1 2" key="1">
    <citation type="submission" date="2019-10" db="EMBL/GenBank/DDBJ databases">
        <title>Genomic and transcriptomic insights into the perfect genentic adaptation of a filamentous nitrogen-fixing cyanobacterium to rice fields.</title>
        <authorList>
            <person name="Chen Z."/>
        </authorList>
    </citation>
    <scope>NUCLEOTIDE SEQUENCE [LARGE SCALE GENOMIC DNA]</scope>
    <source>
        <strain evidence="1">CCNUC1</strain>
    </source>
</reference>
<dbReference type="AlphaFoldDB" id="A0A5P8WKA9"/>
<evidence type="ECO:0000313" key="1">
    <source>
        <dbReference type="EMBL" id="QFS53000.1"/>
    </source>
</evidence>
<organism evidence="1 2">
    <name type="scientific">Nostoc sphaeroides CCNUC1</name>
    <dbReference type="NCBI Taxonomy" id="2653204"/>
    <lineage>
        <taxon>Bacteria</taxon>
        <taxon>Bacillati</taxon>
        <taxon>Cyanobacteriota</taxon>
        <taxon>Cyanophyceae</taxon>
        <taxon>Nostocales</taxon>
        <taxon>Nostocaceae</taxon>
        <taxon>Nostoc</taxon>
    </lineage>
</organism>
<keyword evidence="2" id="KW-1185">Reference proteome</keyword>